<dbReference type="EC" id="2.6.1.57" evidence="9"/>
<dbReference type="CDD" id="cd00609">
    <property type="entry name" value="AAT_like"/>
    <property type="match status" value="1"/>
</dbReference>
<comment type="caution">
    <text evidence="12">The sequence shown here is derived from an EMBL/GenBank/DDBJ whole genome shotgun (WGS) entry which is preliminary data.</text>
</comment>
<evidence type="ECO:0000256" key="4">
    <source>
        <dbReference type="ARBA" id="ARBA00022490"/>
    </source>
</evidence>
<keyword evidence="7" id="KW-0663">Pyridoxal phosphate</keyword>
<comment type="similarity">
    <text evidence="3">Belongs to the class-I pyridoxal-phosphate-dependent aminotransferase family.</text>
</comment>
<dbReference type="InterPro" id="IPR050859">
    <property type="entry name" value="Class-I_PLP-dep_aminotransf"/>
</dbReference>
<protein>
    <recommendedName>
        <fullName evidence="9">aromatic-amino-acid transaminase</fullName>
        <ecNumber evidence="9">2.6.1.57</ecNumber>
    </recommendedName>
</protein>
<evidence type="ECO:0000256" key="10">
    <source>
        <dbReference type="SAM" id="MobiDB-lite"/>
    </source>
</evidence>
<feature type="compositionally biased region" description="Basic and acidic residues" evidence="10">
    <location>
        <begin position="39"/>
        <end position="48"/>
    </location>
</feature>
<keyword evidence="4" id="KW-0963">Cytoplasm</keyword>
<dbReference type="GO" id="GO:0030170">
    <property type="term" value="F:pyridoxal phosphate binding"/>
    <property type="evidence" value="ECO:0007669"/>
    <property type="project" value="InterPro"/>
</dbReference>
<feature type="domain" description="Aminotransferase class I/classII large" evidence="11">
    <location>
        <begin position="228"/>
        <end position="577"/>
    </location>
</feature>
<dbReference type="GO" id="GO:0005737">
    <property type="term" value="C:cytoplasm"/>
    <property type="evidence" value="ECO:0007669"/>
    <property type="project" value="UniProtKB-SubCell"/>
</dbReference>
<evidence type="ECO:0000256" key="5">
    <source>
        <dbReference type="ARBA" id="ARBA00022576"/>
    </source>
</evidence>
<dbReference type="EMBL" id="JAKJXP020000132">
    <property type="protein sequence ID" value="KAK7743682.1"/>
    <property type="molecule type" value="Genomic_DNA"/>
</dbReference>
<reference evidence="12 13" key="1">
    <citation type="submission" date="2024-02" db="EMBL/GenBank/DDBJ databases">
        <title>De novo assembly and annotation of 12 fungi associated with fruit tree decline syndrome in Ontario, Canada.</title>
        <authorList>
            <person name="Sulman M."/>
            <person name="Ellouze W."/>
            <person name="Ilyukhin E."/>
        </authorList>
    </citation>
    <scope>NUCLEOTIDE SEQUENCE [LARGE SCALE GENOMIC DNA]</scope>
    <source>
        <strain evidence="12 13">M11/M66-122</strain>
    </source>
</reference>
<dbReference type="GO" id="GO:0009074">
    <property type="term" value="P:aromatic amino acid family catabolic process"/>
    <property type="evidence" value="ECO:0007669"/>
    <property type="project" value="TreeGrafter"/>
</dbReference>
<dbReference type="InterPro" id="IPR015424">
    <property type="entry name" value="PyrdxlP-dep_Trfase"/>
</dbReference>
<evidence type="ECO:0000259" key="11">
    <source>
        <dbReference type="Pfam" id="PF00155"/>
    </source>
</evidence>
<dbReference type="FunFam" id="3.40.640.10:FF:000074">
    <property type="entry name" value="Aromatic amino acid aminotransferase"/>
    <property type="match status" value="1"/>
</dbReference>
<dbReference type="GO" id="GO:0019878">
    <property type="term" value="P:lysine biosynthetic process via aminoadipic acid"/>
    <property type="evidence" value="ECO:0007669"/>
    <property type="project" value="TreeGrafter"/>
</dbReference>
<evidence type="ECO:0000256" key="9">
    <source>
        <dbReference type="ARBA" id="ARBA00067014"/>
    </source>
</evidence>
<organism evidence="12 13">
    <name type="scientific">Diatrype stigma</name>
    <dbReference type="NCBI Taxonomy" id="117547"/>
    <lineage>
        <taxon>Eukaryota</taxon>
        <taxon>Fungi</taxon>
        <taxon>Dikarya</taxon>
        <taxon>Ascomycota</taxon>
        <taxon>Pezizomycotina</taxon>
        <taxon>Sordariomycetes</taxon>
        <taxon>Xylariomycetidae</taxon>
        <taxon>Xylariales</taxon>
        <taxon>Diatrypaceae</taxon>
        <taxon>Diatrype</taxon>
    </lineage>
</organism>
<comment type="catalytic activity">
    <reaction evidence="8">
        <text>an aromatic L-alpha-amino acid + 2-oxoglutarate = an aromatic oxo-acid + L-glutamate</text>
        <dbReference type="Rhea" id="RHEA:17533"/>
        <dbReference type="ChEBI" id="CHEBI:16810"/>
        <dbReference type="ChEBI" id="CHEBI:29985"/>
        <dbReference type="ChEBI" id="CHEBI:73309"/>
        <dbReference type="ChEBI" id="CHEBI:84824"/>
        <dbReference type="EC" id="2.6.1.57"/>
    </reaction>
</comment>
<evidence type="ECO:0000256" key="1">
    <source>
        <dbReference type="ARBA" id="ARBA00001933"/>
    </source>
</evidence>
<dbReference type="InterPro" id="IPR004839">
    <property type="entry name" value="Aminotransferase_I/II_large"/>
</dbReference>
<dbReference type="PANTHER" id="PTHR42790:SF21">
    <property type="entry name" value="AROMATIC_AMINOADIPATE AMINOTRANSFERASE 1"/>
    <property type="match status" value="1"/>
</dbReference>
<dbReference type="GO" id="GO:0047536">
    <property type="term" value="F:2-aminoadipate transaminase activity"/>
    <property type="evidence" value="ECO:0007669"/>
    <property type="project" value="TreeGrafter"/>
</dbReference>
<comment type="cofactor">
    <cofactor evidence="1">
        <name>pyridoxal 5'-phosphate</name>
        <dbReference type="ChEBI" id="CHEBI:597326"/>
    </cofactor>
</comment>
<dbReference type="GO" id="GO:0008793">
    <property type="term" value="F:aromatic-amino-acid transaminase activity"/>
    <property type="evidence" value="ECO:0007669"/>
    <property type="project" value="TreeGrafter"/>
</dbReference>
<dbReference type="Pfam" id="PF00155">
    <property type="entry name" value="Aminotran_1_2"/>
    <property type="match status" value="1"/>
</dbReference>
<sequence length="592" mass="65309">MARLSPHKTLSSLSLISQPRHLIRSSGNGAAQAFSSSCRRPDPDMKDAAIGEQPVEPLTIADIEARRAKAGKLVAPTASYSDSDMFKSPQAFKGPKARRWDHLLTEESKSRQPCMLKQAAKHLKKPGLISLGGGLPSPENFPIERMSFTVPKQLMAAHGSGGKGLPSECVDVEVRKDDVAADRNGGVHDLSIALNYGQAIGQAQLLRWVTEHTELVRAAPRYADWRCALTIGSTGALEQALRMFCDRARGDTLLTEEFSFATALETAAPLGIPVFGIRMDEEGLLPDCLDELLEGWDPAARGGARKPHVLYTVPSGQNPTGATQGAQRRRDIYAVCQKHDVFILEDEPYYFLQMPPYEPPAEEAVGEDGEPLSSDLQHQSIDEFLGGLVPSMLSMDVDGRVMRMDSFSKVVTPGSRVGWITASEQIVERYIRHAEVASQGPSGISQLILYKLVDETWGHEGYLQWLKQLRTEYTNRRNTLLAACDKYLPRHLISWVPPAAGMFLWLKVNHKMHPEAGTKSINEIEEEIYNSCIEKGVLACPGSWFKTEQDQPLTGLYFRTTFAAASEENMAKAIERFGAAVMDSFGNKVERS</sequence>
<dbReference type="GO" id="GO:0006571">
    <property type="term" value="P:tyrosine biosynthetic process"/>
    <property type="evidence" value="ECO:0007669"/>
    <property type="project" value="TreeGrafter"/>
</dbReference>
<evidence type="ECO:0000256" key="8">
    <source>
        <dbReference type="ARBA" id="ARBA00051993"/>
    </source>
</evidence>
<evidence type="ECO:0000256" key="2">
    <source>
        <dbReference type="ARBA" id="ARBA00004496"/>
    </source>
</evidence>
<comment type="subcellular location">
    <subcellularLocation>
        <location evidence="2">Cytoplasm</location>
    </subcellularLocation>
</comment>
<dbReference type="PANTHER" id="PTHR42790">
    <property type="entry name" value="AMINOTRANSFERASE"/>
    <property type="match status" value="1"/>
</dbReference>
<name>A0AAN9UBP0_9PEZI</name>
<gene>
    <name evidence="12" type="primary">ARO8_2</name>
    <name evidence="12" type="ORF">SLS62_010514</name>
</gene>
<keyword evidence="5 12" id="KW-0032">Aminotransferase</keyword>
<proteinExistence type="inferred from homology"/>
<accession>A0AAN9UBP0</accession>
<keyword evidence="13" id="KW-1185">Reference proteome</keyword>
<evidence type="ECO:0000256" key="7">
    <source>
        <dbReference type="ARBA" id="ARBA00022898"/>
    </source>
</evidence>
<dbReference type="Proteomes" id="UP001320420">
    <property type="component" value="Unassembled WGS sequence"/>
</dbReference>
<feature type="compositionally biased region" description="Polar residues" evidence="10">
    <location>
        <begin position="26"/>
        <end position="38"/>
    </location>
</feature>
<evidence type="ECO:0000256" key="3">
    <source>
        <dbReference type="ARBA" id="ARBA00007441"/>
    </source>
</evidence>
<dbReference type="InterPro" id="IPR015421">
    <property type="entry name" value="PyrdxlP-dep_Trfase_major"/>
</dbReference>
<evidence type="ECO:0000256" key="6">
    <source>
        <dbReference type="ARBA" id="ARBA00022679"/>
    </source>
</evidence>
<dbReference type="AlphaFoldDB" id="A0AAN9UBP0"/>
<keyword evidence="6" id="KW-0808">Transferase</keyword>
<evidence type="ECO:0000313" key="12">
    <source>
        <dbReference type="EMBL" id="KAK7743682.1"/>
    </source>
</evidence>
<dbReference type="Gene3D" id="3.40.640.10">
    <property type="entry name" value="Type I PLP-dependent aspartate aminotransferase-like (Major domain)"/>
    <property type="match status" value="1"/>
</dbReference>
<dbReference type="SUPFAM" id="SSF53383">
    <property type="entry name" value="PLP-dependent transferases"/>
    <property type="match status" value="1"/>
</dbReference>
<feature type="region of interest" description="Disordered" evidence="10">
    <location>
        <begin position="26"/>
        <end position="48"/>
    </location>
</feature>
<evidence type="ECO:0000313" key="13">
    <source>
        <dbReference type="Proteomes" id="UP001320420"/>
    </source>
</evidence>